<dbReference type="SUPFAM" id="SSF52151">
    <property type="entry name" value="FabD/lysophospholipase-like"/>
    <property type="match status" value="1"/>
</dbReference>
<feature type="active site" description="Proton acceptor" evidence="4">
    <location>
        <position position="202"/>
    </location>
</feature>
<dbReference type="EMBL" id="JAULSY010000007">
    <property type="protein sequence ID" value="KAK0673365.1"/>
    <property type="molecule type" value="Genomic_DNA"/>
</dbReference>
<dbReference type="InterPro" id="IPR016035">
    <property type="entry name" value="Acyl_Trfase/lysoPLipase"/>
</dbReference>
<accession>A0AA39ZLN0</accession>
<evidence type="ECO:0000259" key="6">
    <source>
        <dbReference type="PROSITE" id="PS51635"/>
    </source>
</evidence>
<keyword evidence="1 4" id="KW-0378">Hydrolase</keyword>
<reference evidence="7" key="1">
    <citation type="submission" date="2023-06" db="EMBL/GenBank/DDBJ databases">
        <title>Genome-scale phylogeny and comparative genomics of the fungal order Sordariales.</title>
        <authorList>
            <consortium name="Lawrence Berkeley National Laboratory"/>
            <person name="Hensen N."/>
            <person name="Bonometti L."/>
            <person name="Westerberg I."/>
            <person name="Brannstrom I.O."/>
            <person name="Guillou S."/>
            <person name="Cros-Aarteil S."/>
            <person name="Calhoun S."/>
            <person name="Haridas S."/>
            <person name="Kuo A."/>
            <person name="Mondo S."/>
            <person name="Pangilinan J."/>
            <person name="Riley R."/>
            <person name="Labutti K."/>
            <person name="Andreopoulos B."/>
            <person name="Lipzen A."/>
            <person name="Chen C."/>
            <person name="Yanf M."/>
            <person name="Daum C."/>
            <person name="Ng V."/>
            <person name="Clum A."/>
            <person name="Steindorff A."/>
            <person name="Ohm R."/>
            <person name="Martin F."/>
            <person name="Silar P."/>
            <person name="Natvig D."/>
            <person name="Lalanne C."/>
            <person name="Gautier V."/>
            <person name="Ament-Velasquez S.L."/>
            <person name="Kruys A."/>
            <person name="Hutchinson M.I."/>
            <person name="Powell A.J."/>
            <person name="Barry K."/>
            <person name="Miller A.N."/>
            <person name="Grigoriev I.V."/>
            <person name="Debuchy R."/>
            <person name="Gladieux P."/>
            <person name="Thoren M.H."/>
            <person name="Johannesson H."/>
        </authorList>
    </citation>
    <scope>NUCLEOTIDE SEQUENCE</scope>
    <source>
        <strain evidence="7">CBS 307.81</strain>
    </source>
</reference>
<dbReference type="Gene3D" id="3.40.50.300">
    <property type="entry name" value="P-loop containing nucleotide triphosphate hydrolases"/>
    <property type="match status" value="1"/>
</dbReference>
<dbReference type="SUPFAM" id="SSF48452">
    <property type="entry name" value="TPR-like"/>
    <property type="match status" value="1"/>
</dbReference>
<dbReference type="PANTHER" id="PTHR24185:SF1">
    <property type="entry name" value="CALCIUM-INDEPENDENT PHOSPHOLIPASE A2-GAMMA"/>
    <property type="match status" value="1"/>
</dbReference>
<comment type="caution">
    <text evidence="7">The sequence shown here is derived from an EMBL/GenBank/DDBJ whole genome shotgun (WGS) entry which is preliminary data.</text>
</comment>
<feature type="domain" description="PNPLA" evidence="6">
    <location>
        <begin position="11"/>
        <end position="215"/>
    </location>
</feature>
<proteinExistence type="predicted"/>
<evidence type="ECO:0000256" key="5">
    <source>
        <dbReference type="SAM" id="MobiDB-lite"/>
    </source>
</evidence>
<dbReference type="GO" id="GO:0046486">
    <property type="term" value="P:glycerolipid metabolic process"/>
    <property type="evidence" value="ECO:0007669"/>
    <property type="project" value="UniProtKB-ARBA"/>
</dbReference>
<keyword evidence="3 4" id="KW-0443">Lipid metabolism</keyword>
<evidence type="ECO:0000256" key="4">
    <source>
        <dbReference type="PROSITE-ProRule" id="PRU01161"/>
    </source>
</evidence>
<sequence length="1312" mass="150171">MSTDDEAINLLSFDGGGVRGVTSLLIIHEIMIKIKERHGLAEIPKPCDVFHMIAGTSTGGLIAIMLGRLRMSTEEALRQYDVCAASIFSSKKWVNITEKFRSTPMINIIQKLVAEKGMGEMMRDPAKPSKGKAVVCAMPRKRANPKNVRRIRSFAPEKDNWDKDVKIWEAARATTAATFYFKPQPLKVSTPQGGSKIEDYIDAAFGVNNPTNELIKEAVAEFGPSRRLGCLISIGTGTKQERGISRAASGLRNVYDMWGSIFDVGTAMKDMVTNAEQVHLDLETRLRRKPDAYFRFNVPLAADTVSLAQYDKMGKLKSMTAEYLGEAEVISNIERVADILETENAEHGLNLGALSGPSETRPDENLKANLMGEASRYFTGRNDIMRILNTFFSDREGETVPRREFCLHGLGGVGKTQIALKAANIFRHGDPELGIPNKRRFVHILYVDGTDKTTISQSYASIARDEFGIEASGNSDQLMRQALQKMERLDEDWFLIYDNCNQEDRRALLPKGDTGNVLFTTRNRVVRNQMRPECAYDVEVLEELDAIRLLLTASGAKYANLNAWDQSIGEEIVKELGYLPLAIDQAAAYIREAPCPLDGYLEVFRKQRVELLRNPKFKGSLAQNQAVYTTFEASYKAIAQLELHNKNTLGRNAGLALRALDLICFWHNENIPVKAAWWAGTWWKGRFDMGKDMPALDEHLGQLTGDETMTWRKFFFQLSETGHGEFPSALKILERYSILTIKEHSFASMHVLVHSWARDRMKDEYRAQQALISKVLLLDSIGEIPTALFTRVYLHLIYPHVRACLEHSTWGAKSLHLPYELFLRAKYAHLLTFQKRFGQAEAEYLQIIRLSKLCVGPTTWAVIRPLCSLGKLYHEMGRLGEAELTYLECIDRCTLEKELKLKDTEERLKAQLAELSAILRRKKHKKKNRPNEDRPPTPPPLSEEEIAQEARNFEPHWNSTDNWQLQISNIEEYLSRVYYDQANGEDDLVYCEDFLSSALERRKKILHPNNIELWRTEDECRRHTQLRDVKYWLFRFEDAVKTFKSEEDEMDFLTGEYRGRLVQTMADSMVAMRRRVKHYKGEDYWRSDLNWLWEQAHVYYSKILWNEYIKWFGESDYRCLGIMRWMVECLIGLKRGEEAESLARRCLTASIVGYGECHQQTILSLEKLHEAIACRLGGYDLESVYLIKAALCRADAVFGAEHRFTRRTRQETTHAMENYRVDLTDWAPMSQNILTDAHWEYGAIEDQETRRMLLGERAQYHHVSYTIPDPTFDARLHEMAEANARAVLEDNGGGRVGGSTNNNNNNNNNNTY</sequence>
<dbReference type="Gene3D" id="1.25.40.10">
    <property type="entry name" value="Tetratricopeptide repeat domain"/>
    <property type="match status" value="2"/>
</dbReference>
<feature type="compositionally biased region" description="Low complexity" evidence="5">
    <location>
        <begin position="1301"/>
        <end position="1312"/>
    </location>
</feature>
<dbReference type="GO" id="GO:0019369">
    <property type="term" value="P:arachidonate metabolic process"/>
    <property type="evidence" value="ECO:0007669"/>
    <property type="project" value="TreeGrafter"/>
</dbReference>
<feature type="short sequence motif" description="GXSXG" evidence="4">
    <location>
        <begin position="55"/>
        <end position="59"/>
    </location>
</feature>
<dbReference type="Pfam" id="PF01734">
    <property type="entry name" value="Patatin"/>
    <property type="match status" value="1"/>
</dbReference>
<comment type="caution">
    <text evidence="4">Lacks conserved residue(s) required for the propagation of feature annotation.</text>
</comment>
<dbReference type="PANTHER" id="PTHR24185">
    <property type="entry name" value="CALCIUM-INDEPENDENT PHOSPHOLIPASE A2-GAMMA"/>
    <property type="match status" value="1"/>
</dbReference>
<dbReference type="GO" id="GO:0016042">
    <property type="term" value="P:lipid catabolic process"/>
    <property type="evidence" value="ECO:0007669"/>
    <property type="project" value="UniProtKB-UniRule"/>
</dbReference>
<dbReference type="CDD" id="cd07216">
    <property type="entry name" value="Pat17_PNPLA8_PNPLA9_like3"/>
    <property type="match status" value="1"/>
</dbReference>
<evidence type="ECO:0000313" key="7">
    <source>
        <dbReference type="EMBL" id="KAK0673365.1"/>
    </source>
</evidence>
<evidence type="ECO:0000256" key="3">
    <source>
        <dbReference type="ARBA" id="ARBA00023098"/>
    </source>
</evidence>
<evidence type="ECO:0000313" key="8">
    <source>
        <dbReference type="Proteomes" id="UP001174997"/>
    </source>
</evidence>
<feature type="region of interest" description="Disordered" evidence="5">
    <location>
        <begin position="922"/>
        <end position="943"/>
    </location>
</feature>
<dbReference type="Gene3D" id="3.40.1090.10">
    <property type="entry name" value="Cytosolic phospholipase A2 catalytic domain"/>
    <property type="match status" value="1"/>
</dbReference>
<feature type="region of interest" description="Disordered" evidence="5">
    <location>
        <begin position="1289"/>
        <end position="1312"/>
    </location>
</feature>
<dbReference type="PROSITE" id="PS51635">
    <property type="entry name" value="PNPLA"/>
    <property type="match status" value="1"/>
</dbReference>
<name>A0AA39ZLN0_9PEZI</name>
<dbReference type="GO" id="GO:0047499">
    <property type="term" value="F:calcium-independent phospholipase A2 activity"/>
    <property type="evidence" value="ECO:0007669"/>
    <property type="project" value="TreeGrafter"/>
</dbReference>
<protein>
    <recommendedName>
        <fullName evidence="6">PNPLA domain-containing protein</fullName>
    </recommendedName>
</protein>
<dbReference type="GO" id="GO:0016020">
    <property type="term" value="C:membrane"/>
    <property type="evidence" value="ECO:0007669"/>
    <property type="project" value="TreeGrafter"/>
</dbReference>
<evidence type="ECO:0000256" key="1">
    <source>
        <dbReference type="ARBA" id="ARBA00022801"/>
    </source>
</evidence>
<dbReference type="InterPro" id="IPR002641">
    <property type="entry name" value="PNPLA_dom"/>
</dbReference>
<evidence type="ECO:0000256" key="2">
    <source>
        <dbReference type="ARBA" id="ARBA00022963"/>
    </source>
</evidence>
<keyword evidence="8" id="KW-1185">Reference proteome</keyword>
<organism evidence="7 8">
    <name type="scientific">Cercophora samala</name>
    <dbReference type="NCBI Taxonomy" id="330535"/>
    <lineage>
        <taxon>Eukaryota</taxon>
        <taxon>Fungi</taxon>
        <taxon>Dikarya</taxon>
        <taxon>Ascomycota</taxon>
        <taxon>Pezizomycotina</taxon>
        <taxon>Sordariomycetes</taxon>
        <taxon>Sordariomycetidae</taxon>
        <taxon>Sordariales</taxon>
        <taxon>Lasiosphaeriaceae</taxon>
        <taxon>Cercophora</taxon>
    </lineage>
</organism>
<dbReference type="InterPro" id="IPR027417">
    <property type="entry name" value="P-loop_NTPase"/>
</dbReference>
<dbReference type="GO" id="GO:0043531">
    <property type="term" value="F:ADP binding"/>
    <property type="evidence" value="ECO:0007669"/>
    <property type="project" value="InterPro"/>
</dbReference>
<dbReference type="SUPFAM" id="SSF52540">
    <property type="entry name" value="P-loop containing nucleoside triphosphate hydrolases"/>
    <property type="match status" value="1"/>
</dbReference>
<feature type="short sequence motif" description="GXGXXG" evidence="4">
    <location>
        <begin position="15"/>
        <end position="20"/>
    </location>
</feature>
<dbReference type="InterPro" id="IPR011990">
    <property type="entry name" value="TPR-like_helical_dom_sf"/>
</dbReference>
<feature type="active site" description="Nucleophile" evidence="4">
    <location>
        <position position="57"/>
    </location>
</feature>
<gene>
    <name evidence="7" type="ORF">QBC41DRAFT_370505</name>
</gene>
<keyword evidence="2 4" id="KW-0442">Lipid degradation</keyword>
<dbReference type="Proteomes" id="UP001174997">
    <property type="component" value="Unassembled WGS sequence"/>
</dbReference>